<name>A0A3M8PAG9_9BACL</name>
<dbReference type="GO" id="GO:0032153">
    <property type="term" value="C:cell division site"/>
    <property type="evidence" value="ECO:0007669"/>
    <property type="project" value="UniProtKB-UniRule"/>
</dbReference>
<keyword evidence="3 8" id="KW-0132">Cell division</keyword>
<dbReference type="RefSeq" id="WP_123164376.1">
    <property type="nucleotide sequence ID" value="NZ_RIAX01000002.1"/>
</dbReference>
<dbReference type="OrthoDB" id="1819027at2"/>
<evidence type="ECO:0000256" key="6">
    <source>
        <dbReference type="ARBA" id="ARBA00023136"/>
    </source>
</evidence>
<dbReference type="GO" id="GO:0005886">
    <property type="term" value="C:plasma membrane"/>
    <property type="evidence" value="ECO:0007669"/>
    <property type="project" value="UniProtKB-SubCell"/>
</dbReference>
<keyword evidence="4 8" id="KW-0812">Transmembrane</keyword>
<dbReference type="AlphaFoldDB" id="A0A3M8PAG9"/>
<evidence type="ECO:0000256" key="2">
    <source>
        <dbReference type="ARBA" id="ARBA00022475"/>
    </source>
</evidence>
<dbReference type="InterPro" id="IPR026580">
    <property type="entry name" value="DivIB"/>
</dbReference>
<dbReference type="GO" id="GO:0043093">
    <property type="term" value="P:FtsZ-dependent cytokinesis"/>
    <property type="evidence" value="ECO:0007669"/>
    <property type="project" value="UniProtKB-UniRule"/>
</dbReference>
<comment type="similarity">
    <text evidence="8">Belongs to the FtsQ/DivIB family. DivIB subfamily.</text>
</comment>
<keyword evidence="2 8" id="KW-1003">Cell membrane</keyword>
<dbReference type="EMBL" id="RIAX01000002">
    <property type="protein sequence ID" value="RNF40677.1"/>
    <property type="molecule type" value="Genomic_DNA"/>
</dbReference>
<evidence type="ECO:0000256" key="4">
    <source>
        <dbReference type="ARBA" id="ARBA00022692"/>
    </source>
</evidence>
<accession>A0A3M8PAG9</accession>
<evidence type="ECO:0000256" key="7">
    <source>
        <dbReference type="ARBA" id="ARBA00023306"/>
    </source>
</evidence>
<dbReference type="InterPro" id="IPR005548">
    <property type="entry name" value="Cell_div_FtsQ/DivIB_C"/>
</dbReference>
<dbReference type="InterPro" id="IPR034746">
    <property type="entry name" value="POTRA"/>
</dbReference>
<comment type="caution">
    <text evidence="10">The sequence shown here is derived from an EMBL/GenBank/DDBJ whole genome shotgun (WGS) entry which is preliminary data.</text>
</comment>
<comment type="subcellular location">
    <subcellularLocation>
        <location evidence="8">Cell membrane</location>
        <topology evidence="8">Single-pass type II membrane protein</topology>
    </subcellularLocation>
    <subcellularLocation>
        <location evidence="1">Membrane</location>
    </subcellularLocation>
    <text evidence="8">Localizes to the division septum.</text>
</comment>
<dbReference type="Proteomes" id="UP000275473">
    <property type="component" value="Unassembled WGS sequence"/>
</dbReference>
<keyword evidence="6 8" id="KW-0472">Membrane</keyword>
<gene>
    <name evidence="8" type="primary">divIB</name>
    <name evidence="10" type="ORF">EEX84_04440</name>
</gene>
<dbReference type="PANTHER" id="PTHR37820:SF1">
    <property type="entry name" value="CELL DIVISION PROTEIN FTSQ"/>
    <property type="match status" value="1"/>
</dbReference>
<evidence type="ECO:0000256" key="5">
    <source>
        <dbReference type="ARBA" id="ARBA00022989"/>
    </source>
</evidence>
<dbReference type="Gene3D" id="3.10.20.310">
    <property type="entry name" value="membrane protein fhac"/>
    <property type="match status" value="1"/>
</dbReference>
<evidence type="ECO:0000256" key="3">
    <source>
        <dbReference type="ARBA" id="ARBA00022618"/>
    </source>
</evidence>
<reference evidence="10 11" key="1">
    <citation type="journal article" date="2018" name="Int. J. Syst. Evol. Microbiol.">
        <title>Planococcus salinus sp. nov., a moderately halophilic bacterium isolated from a saline-alkali soil.</title>
        <authorList>
            <person name="Gan L."/>
        </authorList>
    </citation>
    <scope>NUCLEOTIDE SEQUENCE [LARGE SCALE GENOMIC DNA]</scope>
    <source>
        <strain evidence="10 11">LCB217</strain>
    </source>
</reference>
<evidence type="ECO:0000256" key="8">
    <source>
        <dbReference type="HAMAP-Rule" id="MF_00912"/>
    </source>
</evidence>
<organism evidence="10 11">
    <name type="scientific">Planococcus salinus</name>
    <dbReference type="NCBI Taxonomy" id="1848460"/>
    <lineage>
        <taxon>Bacteria</taxon>
        <taxon>Bacillati</taxon>
        <taxon>Bacillota</taxon>
        <taxon>Bacilli</taxon>
        <taxon>Bacillales</taxon>
        <taxon>Caryophanaceae</taxon>
        <taxon>Planococcus</taxon>
    </lineage>
</organism>
<evidence type="ECO:0000256" key="1">
    <source>
        <dbReference type="ARBA" id="ARBA00004370"/>
    </source>
</evidence>
<feature type="transmembrane region" description="Helical" evidence="8">
    <location>
        <begin position="26"/>
        <end position="43"/>
    </location>
</feature>
<evidence type="ECO:0000313" key="10">
    <source>
        <dbReference type="EMBL" id="RNF40677.1"/>
    </source>
</evidence>
<comment type="function">
    <text evidence="8">Cell division protein that may be involved in stabilizing or promoting the assembly of the division complex.</text>
</comment>
<dbReference type="Gene3D" id="3.40.50.10960">
    <property type="match status" value="1"/>
</dbReference>
<dbReference type="InterPro" id="IPR013685">
    <property type="entry name" value="POTRA_FtsQ_type"/>
</dbReference>
<evidence type="ECO:0000259" key="9">
    <source>
        <dbReference type="PROSITE" id="PS51779"/>
    </source>
</evidence>
<sequence>MNKVIDIEERIPTLRERRRKRTNRKFAALLLIFLILLAVLLYSQSKYSKIQNISINGAALFEPEYYQKASGLETEDSMWSFTEKSIEQQLASLEWVKEVSVTKEWLTDVELVIEEHEPIGYLDLGNTYQLVLENGFAMEKAVSVIDGPIFSNFENEKMREQLVLQLADTSPEVYNLISQVILEQGDRETAFVTVYMNDGNEVKAILSTLAEKLAYYPSVIAQLPKGQKGVVDMEVGIFFRSYEDMYGPPREVNVEDESAAE</sequence>
<dbReference type="PANTHER" id="PTHR37820">
    <property type="entry name" value="CELL DIVISION PROTEIN DIVIB"/>
    <property type="match status" value="1"/>
</dbReference>
<dbReference type="InterPro" id="IPR050487">
    <property type="entry name" value="FtsQ_DivIB"/>
</dbReference>
<keyword evidence="7 8" id="KW-0131">Cell cycle</keyword>
<keyword evidence="11" id="KW-1185">Reference proteome</keyword>
<dbReference type="Pfam" id="PF08478">
    <property type="entry name" value="POTRA_1"/>
    <property type="match status" value="1"/>
</dbReference>
<evidence type="ECO:0000313" key="11">
    <source>
        <dbReference type="Proteomes" id="UP000275473"/>
    </source>
</evidence>
<protein>
    <recommendedName>
        <fullName evidence="8">Cell division protein DivIB</fullName>
    </recommendedName>
</protein>
<dbReference type="PROSITE" id="PS51779">
    <property type="entry name" value="POTRA"/>
    <property type="match status" value="1"/>
</dbReference>
<feature type="domain" description="POTRA" evidence="9">
    <location>
        <begin position="48"/>
        <end position="116"/>
    </location>
</feature>
<dbReference type="Pfam" id="PF03799">
    <property type="entry name" value="FtsQ_DivIB_C"/>
    <property type="match status" value="1"/>
</dbReference>
<dbReference type="HAMAP" id="MF_00912">
    <property type="entry name" value="DivIB"/>
    <property type="match status" value="1"/>
</dbReference>
<keyword evidence="5 8" id="KW-1133">Transmembrane helix</keyword>
<proteinExistence type="inferred from homology"/>